<feature type="compositionally biased region" description="Basic and acidic residues" evidence="1">
    <location>
        <begin position="373"/>
        <end position="382"/>
    </location>
</feature>
<dbReference type="AGR" id="FB:FBgn0031620"/>
<feature type="region of interest" description="Disordered" evidence="1">
    <location>
        <begin position="328"/>
        <end position="419"/>
    </location>
</feature>
<dbReference type="AlphaFoldDB" id="Q8T3Q2"/>
<feature type="compositionally biased region" description="Basic and acidic residues" evidence="1">
    <location>
        <begin position="226"/>
        <end position="235"/>
    </location>
</feature>
<feature type="compositionally biased region" description="Basic and acidic residues" evidence="1">
    <location>
        <begin position="525"/>
        <end position="534"/>
    </location>
</feature>
<feature type="compositionally biased region" description="Polar residues" evidence="1">
    <location>
        <begin position="448"/>
        <end position="478"/>
    </location>
</feature>
<feature type="region of interest" description="Disordered" evidence="1">
    <location>
        <begin position="525"/>
        <end position="549"/>
    </location>
</feature>
<dbReference type="FlyBase" id="FBgn0031620">
    <property type="gene designation" value="CG11929"/>
</dbReference>
<dbReference type="VEuPathDB" id="VectorBase:FBgn0031620"/>
<feature type="region of interest" description="Disordered" evidence="1">
    <location>
        <begin position="439"/>
        <end position="480"/>
    </location>
</feature>
<reference evidence="2" key="1">
    <citation type="submission" date="2002-04" db="EMBL/GenBank/DDBJ databases">
        <authorList>
            <person name="Stapleton M."/>
            <person name="Brokstein P."/>
            <person name="Hong L."/>
            <person name="Agbayani A."/>
            <person name="Carlson J."/>
            <person name="Champe M."/>
            <person name="Chavez C."/>
            <person name="Dorsett V."/>
            <person name="Dresnek D."/>
            <person name="Farfan D."/>
            <person name="Frise E."/>
            <person name="George R."/>
            <person name="Gonzalez M."/>
            <person name="Guarin H."/>
            <person name="Kronmiller B."/>
            <person name="Li P."/>
            <person name="Liao G."/>
            <person name="Miranda A."/>
            <person name="Mungall C.J."/>
            <person name="Nunoo J."/>
            <person name="Pacleb J."/>
            <person name="Paragas V."/>
            <person name="Park S."/>
            <person name="Patel S."/>
            <person name="Phouanenavong S."/>
            <person name="Wan K."/>
            <person name="Yu C."/>
            <person name="Lewis S.E."/>
            <person name="Rubin G.M."/>
            <person name="Celniker S."/>
        </authorList>
    </citation>
    <scope>NUCLEOTIDE SEQUENCE</scope>
</reference>
<dbReference type="EMBL" id="AY094654">
    <property type="protein sequence ID" value="AAM11007.1"/>
    <property type="molecule type" value="mRNA"/>
</dbReference>
<evidence type="ECO:0000313" key="2">
    <source>
        <dbReference type="EMBL" id="AAM11007.1"/>
    </source>
</evidence>
<accession>Q8T3Q2</accession>
<evidence type="ECO:0000256" key="1">
    <source>
        <dbReference type="SAM" id="MobiDB-lite"/>
    </source>
</evidence>
<gene>
    <name evidence="2 3" type="ORF">CG11929</name>
</gene>
<proteinExistence type="evidence at transcript level"/>
<feature type="compositionally biased region" description="Low complexity" evidence="1">
    <location>
        <begin position="242"/>
        <end position="254"/>
    </location>
</feature>
<feature type="compositionally biased region" description="Basic and acidic residues" evidence="1">
    <location>
        <begin position="398"/>
        <end position="419"/>
    </location>
</feature>
<dbReference type="ExpressionAtlas" id="Q8T3Q2">
    <property type="expression patterns" value="baseline and differential"/>
</dbReference>
<organism evidence="2">
    <name type="scientific">Drosophila melanogaster</name>
    <name type="common">Fruit fly</name>
    <dbReference type="NCBI Taxonomy" id="7227"/>
    <lineage>
        <taxon>Eukaryota</taxon>
        <taxon>Metazoa</taxon>
        <taxon>Ecdysozoa</taxon>
        <taxon>Arthropoda</taxon>
        <taxon>Hexapoda</taxon>
        <taxon>Insecta</taxon>
        <taxon>Pterygota</taxon>
        <taxon>Neoptera</taxon>
        <taxon>Endopterygota</taxon>
        <taxon>Diptera</taxon>
        <taxon>Brachycera</taxon>
        <taxon>Muscomorpha</taxon>
        <taxon>Ephydroidea</taxon>
        <taxon>Drosophilidae</taxon>
        <taxon>Drosophila</taxon>
        <taxon>Sophophora</taxon>
    </lineage>
</organism>
<name>Q8T3Q2_DROME</name>
<feature type="region of interest" description="Disordered" evidence="1">
    <location>
        <begin position="220"/>
        <end position="254"/>
    </location>
</feature>
<dbReference type="OrthoDB" id="7860528at2759"/>
<sequence length="919" mass="103371">MSAPNKEIVKGSLTAQQIRQKHQYVRLIMLLRRRVYFPRKTKSDYSLTRINFNSTDASMADSLPTGATATRLPAGATCSCRSISGRPKPAAIASESTQTIASTEDMGTQTVFQTDPNEDFDCGQDASTQSMLNMHDVETQSIPVSSKNLNSIQTQTDYEEPKTVRFPLKKYSKTEHEEKRPRKSNTSLRKCFFKRPLIVVKGGALISSDFTANIHQSRMENVSVTTRKEDKETQYENHFGTQSNSSDDQPSDPSTCSKILDRVQKLEAIMKRQELFLRDLQGSVKSWKVQECKPSDCRIIFQGKPEACELPKKLETSDQASQINDIHEERKLPIKPEGFNQSSQKKYTARSEEQKLPIQPEPFNQSSQKKYTARSEEQKLPIKPEPFNQSSQKIYTARSEERKLPRKPENVDQATQKKDTANCECKTLSKEFIQIFLKPETAQEKQKSNNSQRTTDTPINSENSTGLQCSRECNGSSSKDNRRCCKANGYEMHLKGDQFPTAKQCLKDTENFLEQFNRVFAKTKSEETLSDKSRNTSAFSANPTKQNDTEHGVENLLGEIVKKPKSKVSSTSCLEAKSSEQSNKSVEKELYKSFIEQLISHFTKSKSCENNQAQNAQSESYSFDRLLPEFVKMFTRSNSLEEDRPKKVSISEKKTILGANPMTSFNCSKTPHNIKSTALKSELKTSDMELDANGRRGSCQLEGESKPSAIFRNTQRMNNPPRGCQYCGDGSLPILDSLMDEIFRLIGQRPFDDVVLTILRQEDNVYHIKVREMATGKDLSCILGSGRAINQAIGIGLFEDIPTFCELDKNRQYDPRDCPLDELCRRQCGGEIAPDGSADKERVVEFCTRVLGLPAGQASRFFSVTNALKMGNRELTGRGAVTSSLVDNFSSKDLSDVAKTSSLFLRIISGQCNDVQDDE</sequence>
<feature type="compositionally biased region" description="Polar residues" evidence="1">
    <location>
        <begin position="535"/>
        <end position="546"/>
    </location>
</feature>
<evidence type="ECO:0000313" key="3">
    <source>
        <dbReference type="FlyBase" id="FBgn0031620"/>
    </source>
</evidence>
<protein>
    <submittedName>
        <fullName evidence="2">AT12613p</fullName>
    </submittedName>
</protein>